<dbReference type="InterPro" id="IPR005569">
    <property type="entry name" value="Arc_DNA-bd_dom"/>
</dbReference>
<organism evidence="2 3">
    <name type="scientific">Proteus terrae subsp. cibarius</name>
    <dbReference type="NCBI Taxonomy" id="626774"/>
    <lineage>
        <taxon>Bacteria</taxon>
        <taxon>Pseudomonadati</taxon>
        <taxon>Pseudomonadota</taxon>
        <taxon>Gammaproteobacteria</taxon>
        <taxon>Enterobacterales</taxon>
        <taxon>Morganellaceae</taxon>
        <taxon>Proteus</taxon>
    </lineage>
</organism>
<dbReference type="InterPro" id="IPR013321">
    <property type="entry name" value="Arc_rbn_hlx_hlx"/>
</dbReference>
<dbReference type="Proteomes" id="UP000501338">
    <property type="component" value="Plasmid pZF1-cfr"/>
</dbReference>
<protein>
    <submittedName>
        <fullName evidence="2">Arc family DNA-binding protein</fullName>
    </submittedName>
</protein>
<dbReference type="Gene3D" id="1.10.1220.10">
    <property type="entry name" value="Met repressor-like"/>
    <property type="match status" value="1"/>
</dbReference>
<evidence type="ECO:0000313" key="2">
    <source>
        <dbReference type="EMBL" id="QIF92359.1"/>
    </source>
</evidence>
<keyword evidence="3" id="KW-1185">Reference proteome</keyword>
<dbReference type="RefSeq" id="WP_050878467.1">
    <property type="nucleotide sequence ID" value="NZ_CP045009.1"/>
</dbReference>
<dbReference type="EMBL" id="CP047341">
    <property type="protein sequence ID" value="QIF92359.1"/>
    <property type="molecule type" value="Genomic_DNA"/>
</dbReference>
<name>A0ABX6JT42_9GAMM</name>
<feature type="domain" description="Arc-like DNA binding" evidence="1">
    <location>
        <begin position="7"/>
        <end position="48"/>
    </location>
</feature>
<keyword evidence="2" id="KW-0238">DNA-binding</keyword>
<evidence type="ECO:0000259" key="1">
    <source>
        <dbReference type="Pfam" id="PF03869"/>
    </source>
</evidence>
<gene>
    <name evidence="2" type="ORF">GTH23_20170</name>
</gene>
<proteinExistence type="predicted"/>
<geneLocation type="plasmid" evidence="3">
    <name>pzf1-cfr</name>
</geneLocation>
<reference evidence="2 3" key="1">
    <citation type="submission" date="2020-01" db="EMBL/GenBank/DDBJ databases">
        <title>The genomic epidemiology of tigecycline resistance gene tet(X) variants in a swine farm in China.</title>
        <authorList>
            <person name="Peng K."/>
            <person name="Li R."/>
        </authorList>
    </citation>
    <scope>NUCLEOTIDE SEQUENCE [LARGE SCALE GENOMIC DNA]</scope>
    <source>
        <strain evidence="2 3">ZF1</strain>
        <plasmid evidence="3">pzf1-cfr</plasmid>
    </source>
</reference>
<accession>A0ABX6JT42</accession>
<sequence>MSKYPSQNQDKFTVRFPDGMRPALAKRAENNERSMNSEIIQILDNALNSNVDFPSYLSVEMLANALVKAAEKPIKEIIDNLNLGNKQEVVKESDSGLTEFELGIIHAVVVLQELHDRPELSASILMWHNINV</sequence>
<keyword evidence="2" id="KW-0614">Plasmid</keyword>
<dbReference type="GO" id="GO:0003677">
    <property type="term" value="F:DNA binding"/>
    <property type="evidence" value="ECO:0007669"/>
    <property type="project" value="UniProtKB-KW"/>
</dbReference>
<dbReference type="Pfam" id="PF03869">
    <property type="entry name" value="Arc"/>
    <property type="match status" value="1"/>
</dbReference>
<evidence type="ECO:0000313" key="3">
    <source>
        <dbReference type="Proteomes" id="UP000501338"/>
    </source>
</evidence>
<dbReference type="InterPro" id="IPR010985">
    <property type="entry name" value="Ribbon_hlx_hlx"/>
</dbReference>
<dbReference type="SUPFAM" id="SSF47598">
    <property type="entry name" value="Ribbon-helix-helix"/>
    <property type="match status" value="1"/>
</dbReference>